<protein>
    <submittedName>
        <fullName evidence="2">FAD-dependent oxidoreductase</fullName>
    </submittedName>
</protein>
<dbReference type="Pfam" id="PF21688">
    <property type="entry name" value="FAD-depend_C"/>
    <property type="match status" value="1"/>
</dbReference>
<dbReference type="GeneID" id="303560601"/>
<dbReference type="KEGG" id="csep:CP523_07935"/>
<dbReference type="EMBL" id="CP023671">
    <property type="protein sequence ID" value="AYE34358.1"/>
    <property type="molecule type" value="Genomic_DNA"/>
</dbReference>
<evidence type="ECO:0000259" key="1">
    <source>
        <dbReference type="Pfam" id="PF21688"/>
    </source>
</evidence>
<dbReference type="InterPro" id="IPR028348">
    <property type="entry name" value="FAD-binding_protein"/>
</dbReference>
<dbReference type="PANTHER" id="PTHR43106">
    <property type="entry name" value="DEHYDROGENASE-RELATED"/>
    <property type="match status" value="1"/>
</dbReference>
<evidence type="ECO:0000313" key="4">
    <source>
        <dbReference type="Proteomes" id="UP000280586"/>
    </source>
</evidence>
<dbReference type="InterPro" id="IPR036188">
    <property type="entry name" value="FAD/NAD-bd_sf"/>
</dbReference>
<organism evidence="2 4">
    <name type="scientific">Clostridium septicum</name>
    <dbReference type="NCBI Taxonomy" id="1504"/>
    <lineage>
        <taxon>Bacteria</taxon>
        <taxon>Bacillati</taxon>
        <taxon>Bacillota</taxon>
        <taxon>Clostridia</taxon>
        <taxon>Eubacteriales</taxon>
        <taxon>Clostridiaceae</taxon>
        <taxon>Clostridium</taxon>
    </lineage>
</organism>
<keyword evidence="5" id="KW-1185">Reference proteome</keyword>
<accession>A0A9N7JKY6</accession>
<feature type="domain" description="FAD-dependent protein C-terminal" evidence="1">
    <location>
        <begin position="274"/>
        <end position="422"/>
    </location>
</feature>
<dbReference type="InterPro" id="IPR049516">
    <property type="entry name" value="FAD-depend_C"/>
</dbReference>
<gene>
    <name evidence="2" type="ORF">CP523_07935</name>
    <name evidence="3" type="ORF">NH397_00270</name>
</gene>
<evidence type="ECO:0000313" key="3">
    <source>
        <dbReference type="EMBL" id="USS00950.1"/>
    </source>
</evidence>
<dbReference type="RefSeq" id="WP_120140759.1">
    <property type="nucleotide sequence ID" value="NZ_CP023671.1"/>
</dbReference>
<dbReference type="PANTHER" id="PTHR43106:SF1">
    <property type="entry name" value="DEHYDROGENASE-RELATED"/>
    <property type="match status" value="1"/>
</dbReference>
<sequence>MSVKDKKYDVIIVGAGPSGIFTAYELNKIHPEKKILIIEKGKSVHKRSCPIPIINKCIKCKPYCNITTGFAGAGAFSDAKLSLYDSEVEEVLVGGNLPNVIGHLKTKKLIDYCDKVYLDFGGEKNISGVENKAEIKSIKNNAKNHNINLVDIPIRHLGTEKSRELYGKLEDYLRRQGVEMLFETPVNDLIIDNGEILGVTTENDSFYGEKTVISVGRNGADMLSDLCDRYGIEKEVGIVDIGVRFEMRSEGDIKRINELMYEGKFIGKVAPFKDKVRTFCQNPDGFVAAEVYDNGLSLVNGHAYKEKKSINTNFAILCSHNFTEPFNKPIEYAHKVAELTNLLSNGEVVVQRFGDILKGKRTWQEELDKNSVEATLKTAMPGDITLGIPYRTMTNIINFILEMDKVVKGFADPDNLLYGPEIKFYSNAIKLGENLETNIKNLYAIGDGAGLTRGLMMASCSGVYLARNLFI</sequence>
<evidence type="ECO:0000313" key="5">
    <source>
        <dbReference type="Proteomes" id="UP001055437"/>
    </source>
</evidence>
<dbReference type="Proteomes" id="UP000280586">
    <property type="component" value="Chromosome"/>
</dbReference>
<dbReference type="SUPFAM" id="SSF51905">
    <property type="entry name" value="FAD/NAD(P)-binding domain"/>
    <property type="match status" value="1"/>
</dbReference>
<dbReference type="Proteomes" id="UP001055437">
    <property type="component" value="Chromosome"/>
</dbReference>
<dbReference type="EMBL" id="CP099799">
    <property type="protein sequence ID" value="USS00950.1"/>
    <property type="molecule type" value="Genomic_DNA"/>
</dbReference>
<proteinExistence type="predicted"/>
<reference evidence="3" key="2">
    <citation type="submission" date="2022-06" db="EMBL/GenBank/DDBJ databases">
        <authorList>
            <person name="Holder M.E."/>
            <person name="Ajami N.J."/>
            <person name="Petrosino J.F."/>
        </authorList>
    </citation>
    <scope>NUCLEOTIDE SEQUENCE</scope>
    <source>
        <strain evidence="3">RMA 8861</strain>
    </source>
</reference>
<evidence type="ECO:0000313" key="2">
    <source>
        <dbReference type="EMBL" id="AYE34358.1"/>
    </source>
</evidence>
<dbReference type="PIRSF" id="PIRSF038984">
    <property type="entry name" value="FAD_binding_protein"/>
    <property type="match status" value="1"/>
</dbReference>
<dbReference type="Gene3D" id="3.50.50.60">
    <property type="entry name" value="FAD/NAD(P)-binding domain"/>
    <property type="match status" value="2"/>
</dbReference>
<name>A0A9N7JKY6_CLOSE</name>
<dbReference type="AlphaFoldDB" id="A0A9N7JKY6"/>
<reference evidence="2 4" key="1">
    <citation type="submission" date="2017-09" db="EMBL/GenBank/DDBJ databases">
        <authorList>
            <person name="Thomas P."/>
            <person name="Seyboldt C."/>
        </authorList>
    </citation>
    <scope>NUCLEOTIDE SEQUENCE [LARGE SCALE GENOMIC DNA]</scope>
    <source>
        <strain evidence="2 4">DSM 7534</strain>
    </source>
</reference>